<feature type="region of interest" description="Disordered" evidence="1">
    <location>
        <begin position="47"/>
        <end position="134"/>
    </location>
</feature>
<feature type="compositionally biased region" description="Pro residues" evidence="1">
    <location>
        <begin position="125"/>
        <end position="134"/>
    </location>
</feature>
<evidence type="ECO:0000313" key="3">
    <source>
        <dbReference type="Proteomes" id="UP000266841"/>
    </source>
</evidence>
<gene>
    <name evidence="2" type="ORF">THAOC_11099</name>
</gene>
<comment type="caution">
    <text evidence="2">The sequence shown here is derived from an EMBL/GenBank/DDBJ whole genome shotgun (WGS) entry which is preliminary data.</text>
</comment>
<keyword evidence="3" id="KW-1185">Reference proteome</keyword>
<feature type="compositionally biased region" description="Low complexity" evidence="1">
    <location>
        <begin position="48"/>
        <end position="61"/>
    </location>
</feature>
<organism evidence="2 3">
    <name type="scientific">Thalassiosira oceanica</name>
    <name type="common">Marine diatom</name>
    <dbReference type="NCBI Taxonomy" id="159749"/>
    <lineage>
        <taxon>Eukaryota</taxon>
        <taxon>Sar</taxon>
        <taxon>Stramenopiles</taxon>
        <taxon>Ochrophyta</taxon>
        <taxon>Bacillariophyta</taxon>
        <taxon>Coscinodiscophyceae</taxon>
        <taxon>Thalassiosirophycidae</taxon>
        <taxon>Thalassiosirales</taxon>
        <taxon>Thalassiosiraceae</taxon>
        <taxon>Thalassiosira</taxon>
    </lineage>
</organism>
<evidence type="ECO:0000313" key="2">
    <source>
        <dbReference type="EMBL" id="EJK67813.1"/>
    </source>
</evidence>
<sequence>MFANRAVEHPPDGGRLGCSIARFCELPFSATAVAGFNDLVGTEVSAESTRSVGGMSGRGRSLAIGADERRELERDAGSGPTPVPSRCPYEAPSTHVSVPPTLPVSQPAASLAQPTVRAPNTLPANTPPPPCAPC</sequence>
<name>K0SNH1_THAOC</name>
<proteinExistence type="predicted"/>
<reference evidence="2 3" key="1">
    <citation type="journal article" date="2012" name="Genome Biol.">
        <title>Genome and low-iron response of an oceanic diatom adapted to chronic iron limitation.</title>
        <authorList>
            <person name="Lommer M."/>
            <person name="Specht M."/>
            <person name="Roy A.S."/>
            <person name="Kraemer L."/>
            <person name="Andreson R."/>
            <person name="Gutowska M.A."/>
            <person name="Wolf J."/>
            <person name="Bergner S.V."/>
            <person name="Schilhabel M.B."/>
            <person name="Klostermeier U.C."/>
            <person name="Beiko R.G."/>
            <person name="Rosenstiel P."/>
            <person name="Hippler M."/>
            <person name="Laroche J."/>
        </authorList>
    </citation>
    <scope>NUCLEOTIDE SEQUENCE [LARGE SCALE GENOMIC DNA]</scope>
    <source>
        <strain evidence="2 3">CCMP1005</strain>
    </source>
</reference>
<dbReference type="AlphaFoldDB" id="K0SNH1"/>
<evidence type="ECO:0000256" key="1">
    <source>
        <dbReference type="SAM" id="MobiDB-lite"/>
    </source>
</evidence>
<dbReference type="EMBL" id="AGNL01012584">
    <property type="protein sequence ID" value="EJK67813.1"/>
    <property type="molecule type" value="Genomic_DNA"/>
</dbReference>
<feature type="compositionally biased region" description="Basic and acidic residues" evidence="1">
    <location>
        <begin position="66"/>
        <end position="76"/>
    </location>
</feature>
<accession>K0SNH1</accession>
<protein>
    <submittedName>
        <fullName evidence="2">Uncharacterized protein</fullName>
    </submittedName>
</protein>
<dbReference type="Proteomes" id="UP000266841">
    <property type="component" value="Unassembled WGS sequence"/>
</dbReference>
<feature type="non-terminal residue" evidence="2">
    <location>
        <position position="134"/>
    </location>
</feature>